<reference evidence="2" key="1">
    <citation type="submission" date="2022-07" db="EMBL/GenBank/DDBJ databases">
        <title>Phylogenomic reconstructions and comparative analyses of Kickxellomycotina fungi.</title>
        <authorList>
            <person name="Reynolds N.K."/>
            <person name="Stajich J.E."/>
            <person name="Barry K."/>
            <person name="Grigoriev I.V."/>
            <person name="Crous P."/>
            <person name="Smith M.E."/>
        </authorList>
    </citation>
    <scope>NUCLEOTIDE SEQUENCE</scope>
    <source>
        <strain evidence="2">RSA 861</strain>
    </source>
</reference>
<dbReference type="AlphaFoldDB" id="A0A9W8AD47"/>
<dbReference type="EMBL" id="JANBPT010000382">
    <property type="protein sequence ID" value="KAJ1922642.1"/>
    <property type="molecule type" value="Genomic_DNA"/>
</dbReference>
<dbReference type="OrthoDB" id="198652at2759"/>
<dbReference type="InterPro" id="IPR046896">
    <property type="entry name" value="Cup1-like_N"/>
</dbReference>
<sequence length="473" mass="53724">MDFLTRTFTVPIRRDYRKEALHLYRQALREAGQFFDPNAQDLLRQHIRLRYEHHRDLVDEARIRTQLRAAKRAQRKLVTANFGHEKSTTAILDLVYGRTGPIRNALLRPYLYLQATKKMEASQHPILQALLRFQKGNYAAHPESGSGATPNRLYIYRRKHFQIRLGNALPPLPALTVRMLEERAEGGIAAVVLEHLRRRHHRDVLRERRRRATRNPWVRGDNTPPYSPSDLSATTLQPFNLLAAQKEARQIADYIRGRQRDLFTPAALRRAALHRPGAPDSARARKFHHPDIPRYLTHLRFPGDQRIKRFYQRVLAKVPIITVVPNRLDGGGDSGHTGRKIGSGQDAGGNPLFASFHTTKTGKFVYAANQDTYAVTTHKMQVTVAQKLEAAQRQRLGIGPKDPLPARSIIHQPTVDEIPAQPVDPLVALDPTITPVPLTRGHYYVVISRSPWAGSRPFSALTELDTIGLPVKR</sequence>
<dbReference type="CDD" id="cd20273">
    <property type="entry name" value="Complex1_LYR_unchar"/>
    <property type="match status" value="1"/>
</dbReference>
<gene>
    <name evidence="2" type="ORF">IWQ60_006382</name>
</gene>
<comment type="caution">
    <text evidence="2">The sequence shown here is derived from an EMBL/GenBank/DDBJ whole genome shotgun (WGS) entry which is preliminary data.</text>
</comment>
<dbReference type="Proteomes" id="UP001150569">
    <property type="component" value="Unassembled WGS sequence"/>
</dbReference>
<proteinExistence type="predicted"/>
<evidence type="ECO:0000313" key="3">
    <source>
        <dbReference type="Proteomes" id="UP001150569"/>
    </source>
</evidence>
<evidence type="ECO:0000259" key="1">
    <source>
        <dbReference type="Pfam" id="PF20263"/>
    </source>
</evidence>
<dbReference type="Pfam" id="PF20263">
    <property type="entry name" value="LYRM2-like"/>
    <property type="match status" value="1"/>
</dbReference>
<keyword evidence="3" id="KW-1185">Reference proteome</keyword>
<accession>A0A9W8AD47</accession>
<name>A0A9W8AD47_9FUNG</name>
<organism evidence="2 3">
    <name type="scientific">Tieghemiomyces parasiticus</name>
    <dbReference type="NCBI Taxonomy" id="78921"/>
    <lineage>
        <taxon>Eukaryota</taxon>
        <taxon>Fungi</taxon>
        <taxon>Fungi incertae sedis</taxon>
        <taxon>Zoopagomycota</taxon>
        <taxon>Kickxellomycotina</taxon>
        <taxon>Dimargaritomycetes</taxon>
        <taxon>Dimargaritales</taxon>
        <taxon>Dimargaritaceae</taxon>
        <taxon>Tieghemiomyces</taxon>
    </lineage>
</organism>
<evidence type="ECO:0000313" key="2">
    <source>
        <dbReference type="EMBL" id="KAJ1922642.1"/>
    </source>
</evidence>
<feature type="domain" description="LYR motif-containing protein Cup1-like N-terminal" evidence="1">
    <location>
        <begin position="23"/>
        <end position="107"/>
    </location>
</feature>
<protein>
    <recommendedName>
        <fullName evidence="1">LYR motif-containing protein Cup1-like N-terminal domain-containing protein</fullName>
    </recommendedName>
</protein>